<dbReference type="InterPro" id="IPR007278">
    <property type="entry name" value="DUF397"/>
</dbReference>
<comment type="caution">
    <text evidence="2">The sequence shown here is derived from an EMBL/GenBank/DDBJ whole genome shotgun (WGS) entry which is preliminary data.</text>
</comment>
<dbReference type="EMBL" id="JAAMPJ010000001">
    <property type="protein sequence ID" value="NGY58340.1"/>
    <property type="molecule type" value="Genomic_DNA"/>
</dbReference>
<accession>A0A7C9VVM4</accession>
<dbReference type="Proteomes" id="UP000481360">
    <property type="component" value="Unassembled WGS sequence"/>
</dbReference>
<proteinExistence type="predicted"/>
<keyword evidence="3" id="KW-1185">Reference proteome</keyword>
<evidence type="ECO:0000259" key="1">
    <source>
        <dbReference type="Pfam" id="PF04149"/>
    </source>
</evidence>
<sequence length="89" mass="9748">MRWPSVRNNRDRWWRISPADRGRTSVAGDCTWRKSSYSGNADAGNECVEVAFAQVVRVRDSKNTAGPELGFSAGAWQAFVSAAGAQREG</sequence>
<protein>
    <submittedName>
        <fullName evidence="2">DUF397 domain-containing protein</fullName>
    </submittedName>
</protein>
<feature type="domain" description="DUF397" evidence="1">
    <location>
        <begin position="31"/>
        <end position="83"/>
    </location>
</feature>
<dbReference type="Pfam" id="PF04149">
    <property type="entry name" value="DUF397"/>
    <property type="match status" value="1"/>
</dbReference>
<dbReference type="AlphaFoldDB" id="A0A7C9VVM4"/>
<reference evidence="2 3" key="1">
    <citation type="submission" date="2020-03" db="EMBL/GenBank/DDBJ databases">
        <title>Isolation and identification of active actinomycetes.</title>
        <authorList>
            <person name="Sun X."/>
        </authorList>
    </citation>
    <scope>NUCLEOTIDE SEQUENCE [LARGE SCALE GENOMIC DNA]</scope>
    <source>
        <strain evidence="2 3">NEAU-D13</strain>
    </source>
</reference>
<name>A0A7C9VVM4_9PSEU</name>
<organism evidence="2 3">
    <name type="scientific">Lentzea alba</name>
    <dbReference type="NCBI Taxonomy" id="2714351"/>
    <lineage>
        <taxon>Bacteria</taxon>
        <taxon>Bacillati</taxon>
        <taxon>Actinomycetota</taxon>
        <taxon>Actinomycetes</taxon>
        <taxon>Pseudonocardiales</taxon>
        <taxon>Pseudonocardiaceae</taxon>
        <taxon>Lentzea</taxon>
    </lineage>
</organism>
<evidence type="ECO:0000313" key="3">
    <source>
        <dbReference type="Proteomes" id="UP000481360"/>
    </source>
</evidence>
<gene>
    <name evidence="2" type="ORF">G7043_05250</name>
</gene>
<evidence type="ECO:0000313" key="2">
    <source>
        <dbReference type="EMBL" id="NGY58340.1"/>
    </source>
</evidence>